<dbReference type="RefSeq" id="XP_006026590.1">
    <property type="nucleotide sequence ID" value="XM_006026528.3"/>
</dbReference>
<dbReference type="InterPro" id="IPR052465">
    <property type="entry name" value="Mito_NAD+_Carrier"/>
</dbReference>
<organism evidence="13 14">
    <name type="scientific">Alligator sinensis</name>
    <name type="common">Chinese alligator</name>
    <dbReference type="NCBI Taxonomy" id="38654"/>
    <lineage>
        <taxon>Eukaryota</taxon>
        <taxon>Metazoa</taxon>
        <taxon>Chordata</taxon>
        <taxon>Craniata</taxon>
        <taxon>Vertebrata</taxon>
        <taxon>Euteleostomi</taxon>
        <taxon>Archelosauria</taxon>
        <taxon>Archosauria</taxon>
        <taxon>Crocodylia</taxon>
        <taxon>Alligatoridae</taxon>
        <taxon>Alligatorinae</taxon>
        <taxon>Alligator</taxon>
    </lineage>
</organism>
<comment type="subcellular location">
    <subcellularLocation>
        <location evidence="1">Mitochondrion inner membrane</location>
        <topology evidence="1">Multi-pass membrane protein</topology>
    </subcellularLocation>
</comment>
<dbReference type="PANTHER" id="PTHR46131:SF5">
    <property type="entry name" value="SOLUTE CARRIER FAMILY 25 MEMBER 53"/>
    <property type="match status" value="1"/>
</dbReference>
<dbReference type="OrthoDB" id="2139348at2759"/>
<protein>
    <submittedName>
        <fullName evidence="14">Solute carrier family 25 member 53</fullName>
    </submittedName>
</protein>
<accession>A0A1U7S6S7</accession>
<dbReference type="GO" id="GO:0051724">
    <property type="term" value="F:NAD transmembrane transporter activity"/>
    <property type="evidence" value="ECO:0007669"/>
    <property type="project" value="TreeGrafter"/>
</dbReference>
<keyword evidence="5" id="KW-0677">Repeat</keyword>
<feature type="repeat" description="Solcar" evidence="10">
    <location>
        <begin position="39"/>
        <end position="119"/>
    </location>
</feature>
<evidence type="ECO:0000256" key="5">
    <source>
        <dbReference type="ARBA" id="ARBA00022737"/>
    </source>
</evidence>
<dbReference type="GeneID" id="102381812"/>
<evidence type="ECO:0000313" key="13">
    <source>
        <dbReference type="Proteomes" id="UP000189705"/>
    </source>
</evidence>
<dbReference type="SUPFAM" id="SSF103506">
    <property type="entry name" value="Mitochondrial carrier"/>
    <property type="match status" value="1"/>
</dbReference>
<dbReference type="InterPro" id="IPR023395">
    <property type="entry name" value="MCP_dom_sf"/>
</dbReference>
<feature type="region of interest" description="Disordered" evidence="12">
    <location>
        <begin position="1"/>
        <end position="30"/>
    </location>
</feature>
<comment type="similarity">
    <text evidence="2 11">Belongs to the mitochondrial carrier (TC 2.A.29) family.</text>
</comment>
<evidence type="ECO:0000256" key="11">
    <source>
        <dbReference type="RuleBase" id="RU000488"/>
    </source>
</evidence>
<keyword evidence="6" id="KW-0999">Mitochondrion inner membrane</keyword>
<dbReference type="InterPro" id="IPR018108">
    <property type="entry name" value="MCP_transmembrane"/>
</dbReference>
<dbReference type="InParanoid" id="A0A1U7S6S7"/>
<dbReference type="PANTHER" id="PTHR46131">
    <property type="entry name" value="SD08549P"/>
    <property type="match status" value="1"/>
</dbReference>
<evidence type="ECO:0000313" key="14">
    <source>
        <dbReference type="RefSeq" id="XP_006026590.1"/>
    </source>
</evidence>
<dbReference type="CTD" id="401612"/>
<evidence type="ECO:0000256" key="10">
    <source>
        <dbReference type="PROSITE-ProRule" id="PRU00282"/>
    </source>
</evidence>
<keyword evidence="3 11" id="KW-0813">Transport</keyword>
<evidence type="ECO:0000256" key="9">
    <source>
        <dbReference type="ARBA" id="ARBA00023136"/>
    </source>
</evidence>
<dbReference type="Proteomes" id="UP000189705">
    <property type="component" value="Unplaced"/>
</dbReference>
<evidence type="ECO:0000256" key="3">
    <source>
        <dbReference type="ARBA" id="ARBA00022448"/>
    </source>
</evidence>
<evidence type="ECO:0000256" key="8">
    <source>
        <dbReference type="ARBA" id="ARBA00023128"/>
    </source>
</evidence>
<feature type="repeat" description="Solcar" evidence="10">
    <location>
        <begin position="128"/>
        <end position="218"/>
    </location>
</feature>
<proteinExistence type="inferred from homology"/>
<gene>
    <name evidence="14" type="primary">SLC25A53</name>
</gene>
<dbReference type="eggNOG" id="KOG1519">
    <property type="taxonomic scope" value="Eukaryota"/>
</dbReference>
<dbReference type="PROSITE" id="PS50920">
    <property type="entry name" value="SOLCAR"/>
    <property type="match status" value="2"/>
</dbReference>
<dbReference type="AlphaFoldDB" id="A0A1U7S6S7"/>
<dbReference type="Pfam" id="PF00153">
    <property type="entry name" value="Mito_carr"/>
    <property type="match status" value="3"/>
</dbReference>
<dbReference type="KEGG" id="asn:102381812"/>
<evidence type="ECO:0000256" key="6">
    <source>
        <dbReference type="ARBA" id="ARBA00022792"/>
    </source>
</evidence>
<evidence type="ECO:0000256" key="1">
    <source>
        <dbReference type="ARBA" id="ARBA00004448"/>
    </source>
</evidence>
<dbReference type="STRING" id="38654.A0A1U7S6S7"/>
<evidence type="ECO:0000256" key="2">
    <source>
        <dbReference type="ARBA" id="ARBA00006375"/>
    </source>
</evidence>
<evidence type="ECO:0000256" key="12">
    <source>
        <dbReference type="SAM" id="MobiDB-lite"/>
    </source>
</evidence>
<evidence type="ECO:0000256" key="4">
    <source>
        <dbReference type="ARBA" id="ARBA00022692"/>
    </source>
</evidence>
<keyword evidence="9 10" id="KW-0472">Membrane</keyword>
<reference evidence="14" key="1">
    <citation type="submission" date="2025-08" db="UniProtKB">
        <authorList>
            <consortium name="RefSeq"/>
        </authorList>
    </citation>
    <scope>IDENTIFICATION</scope>
</reference>
<sequence>MLLLQEKQKQVAKRGGPRMEETAGIQCGDSKNGKEVEKGWSFWSYHHGALSSFLSILATFPIHKTIFRQQIHAFSIHKAVCQLHREGLCCLYRGILPPLMSKTLQGTLMFGTYDSFLSFLSSNTSDSYVLPQRWAAGFFSGSMEALVLNPFERVQNILQDGRKNSRFPNTRSILQEFNSYGLKERLVIGYYRGLGPVLLRNSLGSALYFSFKDPLRDSLSNKGLPSWLPALVSGSVNGTLTSLMLYPLTVLIANMQSQVGGHEVLSLWKSMQSVWQSRGRKLTLLYRGGSLLVLRACPTWGITTAIHDFLTENAGRDRRG</sequence>
<keyword evidence="13" id="KW-1185">Reference proteome</keyword>
<evidence type="ECO:0000256" key="7">
    <source>
        <dbReference type="ARBA" id="ARBA00022989"/>
    </source>
</evidence>
<keyword evidence="4 10" id="KW-0812">Transmembrane</keyword>
<dbReference type="GO" id="GO:0005743">
    <property type="term" value="C:mitochondrial inner membrane"/>
    <property type="evidence" value="ECO:0007669"/>
    <property type="project" value="UniProtKB-SubCell"/>
</dbReference>
<keyword evidence="8" id="KW-0496">Mitochondrion</keyword>
<keyword evidence="7" id="KW-1133">Transmembrane helix</keyword>
<dbReference type="Gene3D" id="1.50.40.10">
    <property type="entry name" value="Mitochondrial carrier domain"/>
    <property type="match status" value="1"/>
</dbReference>
<name>A0A1U7S6S7_ALLSI</name>